<organism evidence="3 5">
    <name type="scientific">Corynebacterium glucuronolyticum</name>
    <dbReference type="NCBI Taxonomy" id="39791"/>
    <lineage>
        <taxon>Bacteria</taxon>
        <taxon>Bacillati</taxon>
        <taxon>Actinomycetota</taxon>
        <taxon>Actinomycetes</taxon>
        <taxon>Mycobacteriales</taxon>
        <taxon>Corynebacteriaceae</taxon>
        <taxon>Corynebacterium</taxon>
    </lineage>
</organism>
<feature type="transmembrane region" description="Helical" evidence="2">
    <location>
        <begin position="143"/>
        <end position="162"/>
    </location>
</feature>
<dbReference type="EMBL" id="CP069534">
    <property type="protein sequence ID" value="QRP71409.1"/>
    <property type="molecule type" value="Genomic_DNA"/>
</dbReference>
<dbReference type="Pfam" id="PF12811">
    <property type="entry name" value="BaxI_1"/>
    <property type="match status" value="1"/>
</dbReference>
<feature type="transmembrane region" description="Helical" evidence="2">
    <location>
        <begin position="81"/>
        <end position="100"/>
    </location>
</feature>
<name>A0A7T4JUQ5_9CORY</name>
<feature type="region of interest" description="Disordered" evidence="1">
    <location>
        <begin position="1"/>
        <end position="35"/>
    </location>
</feature>
<protein>
    <submittedName>
        <fullName evidence="3">Bax inhibitor-1/YccA family protein</fullName>
    </submittedName>
</protein>
<keyword evidence="2" id="KW-1133">Transmembrane helix</keyword>
<evidence type="ECO:0000313" key="3">
    <source>
        <dbReference type="EMBL" id="QQB46079.1"/>
    </source>
</evidence>
<keyword evidence="2" id="KW-0472">Membrane</keyword>
<evidence type="ECO:0000256" key="1">
    <source>
        <dbReference type="SAM" id="MobiDB-lite"/>
    </source>
</evidence>
<dbReference type="PANTHER" id="PTHR41282">
    <property type="entry name" value="CONSERVED TRANSMEMBRANE PROTEIN-RELATED"/>
    <property type="match status" value="1"/>
</dbReference>
<feature type="transmembrane region" description="Helical" evidence="2">
    <location>
        <begin position="174"/>
        <end position="200"/>
    </location>
</feature>
<evidence type="ECO:0000313" key="5">
    <source>
        <dbReference type="Proteomes" id="UP000596145"/>
    </source>
</evidence>
<gene>
    <name evidence="3" type="ORF">I6I10_11600</name>
    <name evidence="4" type="ORF">I6J21_04520</name>
</gene>
<dbReference type="GeneID" id="92759661"/>
<dbReference type="RefSeq" id="WP_034989558.1">
    <property type="nucleotide sequence ID" value="NZ_CP066007.1"/>
</dbReference>
<feature type="transmembrane region" description="Helical" evidence="2">
    <location>
        <begin position="206"/>
        <end position="229"/>
    </location>
</feature>
<feature type="transmembrane region" description="Helical" evidence="2">
    <location>
        <begin position="107"/>
        <end position="131"/>
    </location>
</feature>
<feature type="transmembrane region" description="Helical" evidence="2">
    <location>
        <begin position="241"/>
        <end position="261"/>
    </location>
</feature>
<proteinExistence type="predicted"/>
<dbReference type="Proteomes" id="UP000596145">
    <property type="component" value="Chromosome"/>
</dbReference>
<dbReference type="AlphaFoldDB" id="A0A7T4JUQ5"/>
<dbReference type="PIRSF" id="PIRSF009160">
    <property type="entry name" value="UCP009160"/>
    <property type="match status" value="1"/>
</dbReference>
<dbReference type="InterPro" id="IPR010539">
    <property type="entry name" value="BaxI_1-like"/>
</dbReference>
<sequence>MQSNNPVLTSLERSESRGGYRVGYGEPTSPMQNSPMGYQGSRPITVDDIVSKTGITLGVIVLFAAINFALVPILGTAGPTMLLTFVGAIGGLVTVLISTFGKKYGSAAVTLAYAVFEGLFLGGFSGMVAGFDLVGNGTDAGVLIGQAILGTFGVFAGMLYVYKSGAVKVTPKMRRIVTAMLFGVLALVLGNLIGSIFFGFNPLRDGGMIAIIFSLAVIALGAFTLLMDFDSADQMVRAGAPAEYAWGIALGLAVSIVWLYTEILRFLSYFNRS</sequence>
<dbReference type="EMBL" id="CP066007">
    <property type="protein sequence ID" value="QQB46079.1"/>
    <property type="molecule type" value="Genomic_DNA"/>
</dbReference>
<dbReference type="PANTHER" id="PTHR41282:SF1">
    <property type="entry name" value="CONSERVED TRANSMEMBRANE PROTEIN-RELATED"/>
    <property type="match status" value="1"/>
</dbReference>
<dbReference type="Proteomes" id="UP000617681">
    <property type="component" value="Chromosome"/>
</dbReference>
<reference evidence="3 5" key="1">
    <citation type="submission" date="2020-12" db="EMBL/GenBank/DDBJ databases">
        <title>FDA dAtabase for Regulatory Grade micrObial Sequences (FDA-ARGOS): Supporting development and validation of Infectious Disease Dx tests.</title>
        <authorList>
            <person name="Sproer C."/>
            <person name="Gronow S."/>
            <person name="Severitt S."/>
            <person name="Schroder I."/>
            <person name="Tallon L."/>
            <person name="Sadzewicz L."/>
            <person name="Zhao X."/>
            <person name="Boylan J."/>
            <person name="Ott S."/>
            <person name="Bowen H."/>
            <person name="Vavikolanu K."/>
            <person name="Mehta A."/>
            <person name="Aluvathingal J."/>
            <person name="Nadendla S."/>
            <person name="Lowell S."/>
            <person name="Myers T."/>
            <person name="Yan Y."/>
            <person name="Sichtig H."/>
        </authorList>
    </citation>
    <scope>NUCLEOTIDE SEQUENCE [LARGE SCALE GENOMIC DNA]</scope>
    <source>
        <strain evidence="3 5">FDAARGOS_1053</strain>
        <strain evidence="4">FDAARGOS_1191</strain>
    </source>
</reference>
<accession>A0A7T4JUQ5</accession>
<keyword evidence="2" id="KW-0812">Transmembrane</keyword>
<feature type="transmembrane region" description="Helical" evidence="2">
    <location>
        <begin position="55"/>
        <end position="75"/>
    </location>
</feature>
<evidence type="ECO:0000313" key="4">
    <source>
        <dbReference type="EMBL" id="QRP71409.1"/>
    </source>
</evidence>
<evidence type="ECO:0000256" key="2">
    <source>
        <dbReference type="SAM" id="Phobius"/>
    </source>
</evidence>